<evidence type="ECO:0000313" key="1">
    <source>
        <dbReference type="EMBL" id="GFU08746.1"/>
    </source>
</evidence>
<dbReference type="Proteomes" id="UP000887013">
    <property type="component" value="Unassembled WGS sequence"/>
</dbReference>
<reference evidence="1" key="1">
    <citation type="submission" date="2020-08" db="EMBL/GenBank/DDBJ databases">
        <title>Multicomponent nature underlies the extraordinary mechanical properties of spider dragline silk.</title>
        <authorList>
            <person name="Kono N."/>
            <person name="Nakamura H."/>
            <person name="Mori M."/>
            <person name="Yoshida Y."/>
            <person name="Ohtoshi R."/>
            <person name="Malay A.D."/>
            <person name="Moran D.A.P."/>
            <person name="Tomita M."/>
            <person name="Numata K."/>
            <person name="Arakawa K."/>
        </authorList>
    </citation>
    <scope>NUCLEOTIDE SEQUENCE</scope>
</reference>
<sequence length="87" mass="9749">MEPSVSRTFAIWEICGSFCESSVNGFLRYHILTTCSAMEDTCCKLFRYGNATLMGLSVKHLENALPSTVVALLQVKLNKEMPFARKL</sequence>
<keyword evidence="2" id="KW-1185">Reference proteome</keyword>
<name>A0A8X6Q6K6_NEPPI</name>
<accession>A0A8X6Q6K6</accession>
<protein>
    <submittedName>
        <fullName evidence="1">Uncharacterized protein</fullName>
    </submittedName>
</protein>
<gene>
    <name evidence="1" type="ORF">NPIL_188041</name>
</gene>
<organism evidence="1 2">
    <name type="scientific">Nephila pilipes</name>
    <name type="common">Giant wood spider</name>
    <name type="synonym">Nephila maculata</name>
    <dbReference type="NCBI Taxonomy" id="299642"/>
    <lineage>
        <taxon>Eukaryota</taxon>
        <taxon>Metazoa</taxon>
        <taxon>Ecdysozoa</taxon>
        <taxon>Arthropoda</taxon>
        <taxon>Chelicerata</taxon>
        <taxon>Arachnida</taxon>
        <taxon>Araneae</taxon>
        <taxon>Araneomorphae</taxon>
        <taxon>Entelegynae</taxon>
        <taxon>Araneoidea</taxon>
        <taxon>Nephilidae</taxon>
        <taxon>Nephila</taxon>
    </lineage>
</organism>
<comment type="caution">
    <text evidence="1">The sequence shown here is derived from an EMBL/GenBank/DDBJ whole genome shotgun (WGS) entry which is preliminary data.</text>
</comment>
<dbReference type="EMBL" id="BMAW01124622">
    <property type="protein sequence ID" value="GFU08746.1"/>
    <property type="molecule type" value="Genomic_DNA"/>
</dbReference>
<dbReference type="AlphaFoldDB" id="A0A8X6Q6K6"/>
<evidence type="ECO:0000313" key="2">
    <source>
        <dbReference type="Proteomes" id="UP000887013"/>
    </source>
</evidence>
<proteinExistence type="predicted"/>